<feature type="region of interest" description="Disordered" evidence="1">
    <location>
        <begin position="29"/>
        <end position="74"/>
    </location>
</feature>
<gene>
    <name evidence="2" type="ORF">DV515_00008671</name>
</gene>
<dbReference type="AlphaFoldDB" id="A0A3L8SE47"/>
<feature type="compositionally biased region" description="Polar residues" evidence="1">
    <location>
        <begin position="32"/>
        <end position="44"/>
    </location>
</feature>
<dbReference type="OrthoDB" id="372421at2759"/>
<sequence>MTCSVSRWRAKRAAARRWVAFQCAEKRGFARTRNNSESARTPQNFDRKRQLSESQTETMNNSDSRINPRQLGTP</sequence>
<proteinExistence type="predicted"/>
<dbReference type="EMBL" id="QUSF01000026">
    <property type="protein sequence ID" value="RLW00676.1"/>
    <property type="molecule type" value="Genomic_DNA"/>
</dbReference>
<reference evidence="2 3" key="1">
    <citation type="journal article" date="2018" name="Proc. R. Soc. B">
        <title>A non-coding region near Follistatin controls head colour polymorphism in the Gouldian finch.</title>
        <authorList>
            <person name="Toomey M.B."/>
            <person name="Marques C.I."/>
            <person name="Andrade P."/>
            <person name="Araujo P.M."/>
            <person name="Sabatino S."/>
            <person name="Gazda M.A."/>
            <person name="Afonso S."/>
            <person name="Lopes R.J."/>
            <person name="Corbo J.C."/>
            <person name="Carneiro M."/>
        </authorList>
    </citation>
    <scope>NUCLEOTIDE SEQUENCE [LARGE SCALE GENOMIC DNA]</scope>
    <source>
        <strain evidence="2">Red01</strain>
        <tissue evidence="2">Muscle</tissue>
    </source>
</reference>
<name>A0A3L8SE47_CHLGU</name>
<organism evidence="2 3">
    <name type="scientific">Chloebia gouldiae</name>
    <name type="common">Gouldian finch</name>
    <name type="synonym">Erythrura gouldiae</name>
    <dbReference type="NCBI Taxonomy" id="44316"/>
    <lineage>
        <taxon>Eukaryota</taxon>
        <taxon>Metazoa</taxon>
        <taxon>Chordata</taxon>
        <taxon>Craniata</taxon>
        <taxon>Vertebrata</taxon>
        <taxon>Euteleostomi</taxon>
        <taxon>Archelosauria</taxon>
        <taxon>Archosauria</taxon>
        <taxon>Dinosauria</taxon>
        <taxon>Saurischia</taxon>
        <taxon>Theropoda</taxon>
        <taxon>Coelurosauria</taxon>
        <taxon>Aves</taxon>
        <taxon>Neognathae</taxon>
        <taxon>Neoaves</taxon>
        <taxon>Telluraves</taxon>
        <taxon>Australaves</taxon>
        <taxon>Passeriformes</taxon>
        <taxon>Passeroidea</taxon>
        <taxon>Passeridae</taxon>
        <taxon>Chloebia</taxon>
    </lineage>
</organism>
<evidence type="ECO:0000256" key="1">
    <source>
        <dbReference type="SAM" id="MobiDB-lite"/>
    </source>
</evidence>
<feature type="compositionally biased region" description="Polar residues" evidence="1">
    <location>
        <begin position="52"/>
        <end position="74"/>
    </location>
</feature>
<evidence type="ECO:0000313" key="2">
    <source>
        <dbReference type="EMBL" id="RLW00676.1"/>
    </source>
</evidence>
<protein>
    <submittedName>
        <fullName evidence="2">Uncharacterized protein</fullName>
    </submittedName>
</protein>
<comment type="caution">
    <text evidence="2">The sequence shown here is derived from an EMBL/GenBank/DDBJ whole genome shotgun (WGS) entry which is preliminary data.</text>
</comment>
<evidence type="ECO:0000313" key="3">
    <source>
        <dbReference type="Proteomes" id="UP000276834"/>
    </source>
</evidence>
<keyword evidence="3" id="KW-1185">Reference proteome</keyword>
<accession>A0A3L8SE47</accession>
<dbReference type="Proteomes" id="UP000276834">
    <property type="component" value="Unassembled WGS sequence"/>
</dbReference>
<feature type="non-terminal residue" evidence="2">
    <location>
        <position position="74"/>
    </location>
</feature>